<evidence type="ECO:0000256" key="3">
    <source>
        <dbReference type="ARBA" id="ARBA00023002"/>
    </source>
</evidence>
<comment type="caution">
    <text evidence="5">The sequence shown here is derived from an EMBL/GenBank/DDBJ whole genome shotgun (WGS) entry which is preliminary data.</text>
</comment>
<dbReference type="UniPathway" id="UPA00148"/>
<comment type="pathway">
    <text evidence="1">Cofactor biosynthesis; adenosylcobalamin biosynthesis.</text>
</comment>
<evidence type="ECO:0000313" key="5">
    <source>
        <dbReference type="EMBL" id="OYD08803.1"/>
    </source>
</evidence>
<sequence>MDGNTEGVSGSVRPGCRRGCKPGDETDGAGRFSPGMIIVLAGTRDAADLVHRITAQSLPVLVSTATGHGAAPYREQGIPVRSGRLDRDGLAELLWRREARLLVDATHPHAAEAHREAADAAEKAGIPCVRFERPPLIPDSSPRLYWVNHAREAAEKAAALKGTVLLTTGSKQLDIFAKRLLPEKGVRLVVRLLPTVDNLRRCRSLGIDPSDVIALQGPFGASLNRAFYDHFAVDVLITKESGGLPWVEEKVNSALNRGIRVVIIRRPAPVKGVPCSFDPEEVVRLAWEASGGSR</sequence>
<dbReference type="NCBIfam" id="TIGR00715">
    <property type="entry name" value="precor6x_red"/>
    <property type="match status" value="1"/>
</dbReference>
<feature type="region of interest" description="Disordered" evidence="4">
    <location>
        <begin position="1"/>
        <end position="28"/>
    </location>
</feature>
<reference evidence="5 6" key="1">
    <citation type="submission" date="2017-07" db="EMBL/GenBank/DDBJ databases">
        <title>The genome sequence of Paludifilum halophilum highlights mechanisms for microbial adaptation to high salt environemnts.</title>
        <authorList>
            <person name="Belbahri L."/>
        </authorList>
    </citation>
    <scope>NUCLEOTIDE SEQUENCE [LARGE SCALE GENOMIC DNA]</scope>
    <source>
        <strain evidence="5 6">DSM 102817</strain>
    </source>
</reference>
<organism evidence="5 6">
    <name type="scientific">Paludifilum halophilum</name>
    <dbReference type="NCBI Taxonomy" id="1642702"/>
    <lineage>
        <taxon>Bacteria</taxon>
        <taxon>Bacillati</taxon>
        <taxon>Bacillota</taxon>
        <taxon>Bacilli</taxon>
        <taxon>Bacillales</taxon>
        <taxon>Thermoactinomycetaceae</taxon>
        <taxon>Paludifilum</taxon>
    </lineage>
</organism>
<evidence type="ECO:0000256" key="1">
    <source>
        <dbReference type="ARBA" id="ARBA00004953"/>
    </source>
</evidence>
<dbReference type="Proteomes" id="UP000215459">
    <property type="component" value="Unassembled WGS sequence"/>
</dbReference>
<dbReference type="GO" id="GO:0016994">
    <property type="term" value="F:precorrin-6A reductase activity"/>
    <property type="evidence" value="ECO:0007669"/>
    <property type="project" value="InterPro"/>
</dbReference>
<accession>A0A235B918</accession>
<name>A0A235B918_9BACL</name>
<dbReference type="PANTHER" id="PTHR36925:SF1">
    <property type="entry name" value="COBALT-PRECORRIN-6A REDUCTASE"/>
    <property type="match status" value="1"/>
</dbReference>
<protein>
    <submittedName>
        <fullName evidence="5">Precorrin-6A reductase</fullName>
    </submittedName>
</protein>
<dbReference type="PROSITE" id="PS51014">
    <property type="entry name" value="COBK_CBIJ"/>
    <property type="match status" value="1"/>
</dbReference>
<keyword evidence="2" id="KW-0169">Cobalamin biosynthesis</keyword>
<proteinExistence type="predicted"/>
<evidence type="ECO:0000256" key="2">
    <source>
        <dbReference type="ARBA" id="ARBA00022573"/>
    </source>
</evidence>
<dbReference type="Pfam" id="PF02571">
    <property type="entry name" value="CbiJ"/>
    <property type="match status" value="1"/>
</dbReference>
<dbReference type="GO" id="GO:0009236">
    <property type="term" value="P:cobalamin biosynthetic process"/>
    <property type="evidence" value="ECO:0007669"/>
    <property type="project" value="UniProtKB-UniPathway"/>
</dbReference>
<dbReference type="EMBL" id="NOWF01000002">
    <property type="protein sequence ID" value="OYD08803.1"/>
    <property type="molecule type" value="Genomic_DNA"/>
</dbReference>
<gene>
    <name evidence="5" type="primary">cobK</name>
    <name evidence="5" type="ORF">CHM34_03130</name>
</gene>
<evidence type="ECO:0000313" key="6">
    <source>
        <dbReference type="Proteomes" id="UP000215459"/>
    </source>
</evidence>
<dbReference type="InterPro" id="IPR003723">
    <property type="entry name" value="Precorrin-6x_reduct"/>
</dbReference>
<dbReference type="OrthoDB" id="9780707at2"/>
<evidence type="ECO:0000256" key="4">
    <source>
        <dbReference type="SAM" id="MobiDB-lite"/>
    </source>
</evidence>
<dbReference type="AlphaFoldDB" id="A0A235B918"/>
<dbReference type="PANTHER" id="PTHR36925">
    <property type="entry name" value="COBALT-PRECORRIN-6A REDUCTASE"/>
    <property type="match status" value="1"/>
</dbReference>
<keyword evidence="6" id="KW-1185">Reference proteome</keyword>
<keyword evidence="3" id="KW-0560">Oxidoreductase</keyword>